<dbReference type="Pfam" id="PF18962">
    <property type="entry name" value="Por_Secre_tail"/>
    <property type="match status" value="1"/>
</dbReference>
<dbReference type="GO" id="GO:0008237">
    <property type="term" value="F:metallopeptidase activity"/>
    <property type="evidence" value="ECO:0007669"/>
    <property type="project" value="InterPro"/>
</dbReference>
<dbReference type="Pfam" id="PF13583">
    <property type="entry name" value="Reprolysin_4"/>
    <property type="match status" value="1"/>
</dbReference>
<keyword evidence="2" id="KW-0732">Signal</keyword>
<dbReference type="PROSITE" id="PS51829">
    <property type="entry name" value="P_HOMO_B"/>
    <property type="match status" value="1"/>
</dbReference>
<evidence type="ECO:0000256" key="3">
    <source>
        <dbReference type="ARBA" id="ARBA00022801"/>
    </source>
</evidence>
<dbReference type="GO" id="GO:0004252">
    <property type="term" value="F:serine-type endopeptidase activity"/>
    <property type="evidence" value="ECO:0007669"/>
    <property type="project" value="InterPro"/>
</dbReference>
<comment type="caution">
    <text evidence="5">The sequence shown here is derived from an EMBL/GenBank/DDBJ whole genome shotgun (WGS) entry which is preliminary data.</text>
</comment>
<reference evidence="5 6" key="1">
    <citation type="submission" date="2016-12" db="EMBL/GenBank/DDBJ databases">
        <title>Trade-off between light-utilization and light-protection in marine flavobacteria.</title>
        <authorList>
            <person name="Kumagai Y."/>
            <person name="Yoshizawa S."/>
            <person name="Kogure K."/>
            <person name="Iwasaki W."/>
        </authorList>
    </citation>
    <scope>NUCLEOTIDE SEQUENCE [LARGE SCALE GENOMIC DNA]</scope>
    <source>
        <strain evidence="5 6">KCTC 12100</strain>
    </source>
</reference>
<name>A0A2P6CE03_9FLAO</name>
<dbReference type="SUPFAM" id="SSF55486">
    <property type="entry name" value="Metalloproteases ('zincins'), catalytic domain"/>
    <property type="match status" value="1"/>
</dbReference>
<dbReference type="EMBL" id="MSCK01000001">
    <property type="protein sequence ID" value="PQJ73150.1"/>
    <property type="molecule type" value="Genomic_DNA"/>
</dbReference>
<dbReference type="GO" id="GO:0006508">
    <property type="term" value="P:proteolysis"/>
    <property type="evidence" value="ECO:0007669"/>
    <property type="project" value="UniProtKB-KW"/>
</dbReference>
<dbReference type="Gene3D" id="3.40.390.10">
    <property type="entry name" value="Collagenase (Catalytic Domain)"/>
    <property type="match status" value="1"/>
</dbReference>
<organism evidence="5 6">
    <name type="scientific">Polaribacter butkevichii</name>
    <dbReference type="NCBI Taxonomy" id="218490"/>
    <lineage>
        <taxon>Bacteria</taxon>
        <taxon>Pseudomonadati</taxon>
        <taxon>Bacteroidota</taxon>
        <taxon>Flavobacteriia</taxon>
        <taxon>Flavobacteriales</taxon>
        <taxon>Flavobacteriaceae</taxon>
    </lineage>
</organism>
<dbReference type="Pfam" id="PF01483">
    <property type="entry name" value="P_proprotein"/>
    <property type="match status" value="1"/>
</dbReference>
<accession>A0A2P6CE03</accession>
<evidence type="ECO:0000256" key="2">
    <source>
        <dbReference type="ARBA" id="ARBA00022729"/>
    </source>
</evidence>
<keyword evidence="6" id="KW-1185">Reference proteome</keyword>
<dbReference type="OrthoDB" id="9792152at2"/>
<dbReference type="Proteomes" id="UP000247345">
    <property type="component" value="Unassembled WGS sequence"/>
</dbReference>
<dbReference type="SUPFAM" id="SSF49785">
    <property type="entry name" value="Galactose-binding domain-like"/>
    <property type="match status" value="1"/>
</dbReference>
<keyword evidence="3" id="KW-0378">Hydrolase</keyword>
<protein>
    <recommendedName>
        <fullName evidence="4">P/Homo B domain-containing protein</fullName>
    </recommendedName>
</protein>
<dbReference type="NCBIfam" id="TIGR04183">
    <property type="entry name" value="Por_Secre_tail"/>
    <property type="match status" value="1"/>
</dbReference>
<keyword evidence="1" id="KW-0645">Protease</keyword>
<gene>
    <name evidence="5" type="ORF">BTO14_07720</name>
</gene>
<dbReference type="InterPro" id="IPR024079">
    <property type="entry name" value="MetalloPept_cat_dom_sf"/>
</dbReference>
<evidence type="ECO:0000313" key="6">
    <source>
        <dbReference type="Proteomes" id="UP000247345"/>
    </source>
</evidence>
<dbReference type="Gene3D" id="2.60.120.260">
    <property type="entry name" value="Galactose-binding domain-like"/>
    <property type="match status" value="1"/>
</dbReference>
<dbReference type="InterPro" id="IPR008979">
    <property type="entry name" value="Galactose-bd-like_sf"/>
</dbReference>
<dbReference type="InterPro" id="IPR026444">
    <property type="entry name" value="Secre_tail"/>
</dbReference>
<evidence type="ECO:0000259" key="4">
    <source>
        <dbReference type="PROSITE" id="PS51829"/>
    </source>
</evidence>
<evidence type="ECO:0000256" key="1">
    <source>
        <dbReference type="ARBA" id="ARBA00022670"/>
    </source>
</evidence>
<dbReference type="InterPro" id="IPR002884">
    <property type="entry name" value="P_dom"/>
</dbReference>
<proteinExistence type="predicted"/>
<feature type="domain" description="P/Homo B" evidence="4">
    <location>
        <begin position="632"/>
        <end position="788"/>
    </location>
</feature>
<evidence type="ECO:0000313" key="5">
    <source>
        <dbReference type="EMBL" id="PQJ73150.1"/>
    </source>
</evidence>
<dbReference type="AlphaFoldDB" id="A0A2P6CE03"/>
<sequence>MKLNFHFFITIIFCFSFFLGTAQNNLFFKLNTSRNSKQNKKDTVYSFDYKKLSTALNNTKGLNTLSKKEKNIIYFPNANGTLERFKITELSVMQNAMQKKYTAIKSYVGYGIDTPSNYLRFSLSPNKGFSGVLLASDHSVFYQPNTHLKNSFSILHSPSDEMLLPFSCKTSVKNNNLKQKGILKKNSSQKRVFTLALSVTGEYSSFHGNSLADVNAALVASLTNINAVFERDFNVSFVLAENNDAIIYLDEETDPYSDFSSEYGEELQQNLDEVIGDSNYDLGHLLSAVGIEGNANCIGCICESGKKGSAYSSSNTPTGFYFDFSLLAHEIGHQLGANHTWTAGGNEGTKVQVEPGSGSTIMGYSGLGKSSNIQLANDAYFHGISIEQIKNTLNNTSCGTTNVLNNNSNTTNTRTDLLLPIGTPFKLSALPNNQNKQTYCWEQINDNGAKTVYPNPDLKDPDAVLFRSYPPTTNSVRYFPNLTDLRFGLNSTQWEKIPNVSRSANFRLTTRENIPLEAVTTFDDIKITFDDAYGPFKIINFAEDNITIAKGSSQTIKWQVNNTNKLLGAEQLNLLLSTNGGISYDIVIAKNIPNNGAYTFNIPNITSSECRFMLEASNNNFFAINKKTIAINVALFSNCTNYESEQNLDLQIFNEDQILPFIVTHTITVPESIIISDINIGVNIAHPNIGDLKITIKSPKGTEITLKTRNSCSIEKNLITVFDDESIAFNCLKSGSNIRQKSLNDALSTFNNEDAKGDWTIELTDIGLENYAVLNSWFIELCKKEEKNVIFKDDVFKDFVVFPNPNSGNFSIKAKALHSYKKLNIDLFNINGQLIYSKYLPEVTFLNENISILRLKPGVYFLRITDSNNSYSKKIIIN</sequence>